<dbReference type="RefSeq" id="WP_265212701.1">
    <property type="nucleotide sequence ID" value="NZ_JBGMEF010000018.1"/>
</dbReference>
<dbReference type="PANTHER" id="PTHR12526:SF630">
    <property type="entry name" value="GLYCOSYLTRANSFERASE"/>
    <property type="match status" value="1"/>
</dbReference>
<evidence type="ECO:0000259" key="2">
    <source>
        <dbReference type="Pfam" id="PF13477"/>
    </source>
</evidence>
<dbReference type="Pfam" id="PF13477">
    <property type="entry name" value="Glyco_trans_4_2"/>
    <property type="match status" value="1"/>
</dbReference>
<dbReference type="PANTHER" id="PTHR12526">
    <property type="entry name" value="GLYCOSYLTRANSFERASE"/>
    <property type="match status" value="1"/>
</dbReference>
<keyword evidence="4" id="KW-1185">Reference proteome</keyword>
<evidence type="ECO:0000259" key="1">
    <source>
        <dbReference type="Pfam" id="PF00534"/>
    </source>
</evidence>
<dbReference type="Gene3D" id="3.40.50.2000">
    <property type="entry name" value="Glycogen Phosphorylase B"/>
    <property type="match status" value="2"/>
</dbReference>
<gene>
    <name evidence="3" type="ORF">ACCQ42_05360</name>
</gene>
<dbReference type="EMBL" id="JBGMEF010000018">
    <property type="protein sequence ID" value="MFO3667195.1"/>
    <property type="molecule type" value="Genomic_DNA"/>
</dbReference>
<comment type="caution">
    <text evidence="3">The sequence shown here is derived from an EMBL/GenBank/DDBJ whole genome shotgun (WGS) entry which is preliminary data.</text>
</comment>
<accession>A0ABW9MDF6</accession>
<reference evidence="3 4" key="1">
    <citation type="journal article" date="2025" name="Anaerobe">
        <title>Description of Anaerococcus kampingiae sp. nov., Anaerococcus groningensis sp. nov., Anaerococcus martiniensis sp. nov., and Anaerococcus cruorum sp. nov., isolated from human clinical specimens.</title>
        <authorList>
            <person name="Boiten K.E."/>
            <person name="Meijer J."/>
            <person name="van Wezel E.M."/>
            <person name="Veloo A.C.M."/>
        </authorList>
    </citation>
    <scope>NUCLEOTIDE SEQUENCE [LARGE SCALE GENOMIC DNA]</scope>
    <source>
        <strain evidence="3 4">ENR0874</strain>
    </source>
</reference>
<dbReference type="Proteomes" id="UP001637994">
    <property type="component" value="Unassembled WGS sequence"/>
</dbReference>
<dbReference type="InterPro" id="IPR001296">
    <property type="entry name" value="Glyco_trans_1"/>
</dbReference>
<dbReference type="InterPro" id="IPR028098">
    <property type="entry name" value="Glyco_trans_4-like_N"/>
</dbReference>
<sequence>MKGYVFLSNSPKPTVQEQLSRTDVKLTNVSRPCLKAAIDMGYTVYFGINRSNPNELKCELPVKMFDSHTYRDLLNIKDNIVAYKNLSEVIKNNNINVIHCNTPIGGLIGRLVGTRYNVDKIIYTVHGFHFFQGQSFLKNLVFKFSEKILARFTDVIITINEEDYQAAKNFKLKNNGKIFKVHGVGIDTISIKNIDVSKNEIRKKLGLKFDDTVLISAGRLEKNKNYKAVIDALSLVKDQENIKYLICGVGPSEVELKKYAKEKGVESKIIFLGYRDDIIELMKSSDIFLLTSLREGLPRSVMEAMACGLPCIVSDIRGNRDLIDDNLGGFIIDVNDKHQLNDRIMRLVDSLDMRLNMREYNLKKIKKYDSLIVEKELRYIYNSTL</sequence>
<dbReference type="SUPFAM" id="SSF53756">
    <property type="entry name" value="UDP-Glycosyltransferase/glycogen phosphorylase"/>
    <property type="match status" value="1"/>
</dbReference>
<dbReference type="Pfam" id="PF00534">
    <property type="entry name" value="Glycos_transf_1"/>
    <property type="match status" value="1"/>
</dbReference>
<protein>
    <submittedName>
        <fullName evidence="3">Glycosyltransferase family 4 protein</fullName>
    </submittedName>
</protein>
<dbReference type="CDD" id="cd03808">
    <property type="entry name" value="GT4_CapM-like"/>
    <property type="match status" value="1"/>
</dbReference>
<evidence type="ECO:0000313" key="4">
    <source>
        <dbReference type="Proteomes" id="UP001637994"/>
    </source>
</evidence>
<organism evidence="3 4">
    <name type="scientific">Anaerococcus kampingae</name>
    <dbReference type="NCBI Taxonomy" id="3115614"/>
    <lineage>
        <taxon>Bacteria</taxon>
        <taxon>Bacillati</taxon>
        <taxon>Bacillota</taxon>
        <taxon>Tissierellia</taxon>
        <taxon>Tissierellales</taxon>
        <taxon>Peptoniphilaceae</taxon>
        <taxon>Anaerococcus</taxon>
    </lineage>
</organism>
<proteinExistence type="predicted"/>
<feature type="domain" description="Glycosyl transferase family 1" evidence="1">
    <location>
        <begin position="198"/>
        <end position="362"/>
    </location>
</feature>
<name>A0ABW9MDF6_9FIRM</name>
<feature type="domain" description="Glycosyltransferase subfamily 4-like N-terminal" evidence="2">
    <location>
        <begin position="66"/>
        <end position="160"/>
    </location>
</feature>
<evidence type="ECO:0000313" key="3">
    <source>
        <dbReference type="EMBL" id="MFO3667195.1"/>
    </source>
</evidence>